<sequence>MDPGFDLEQASVSLLRYTKEREKDIHSGIQLLNMFKACTYMLYLNDPKAYESLQDESDETLAVAEYNGIGRLISSQVVEDGMEMEANEVVVSLQGIVTSKDLPPFRGRVNPAKIQFYRHAVTIAVIDEAVCEKVLERIGHVQNLFKRHYGDGLVDACAFTTYVPGKTSYNTFDISNRMFKKKLDADGEQVRLLGRVADPDGAIQAAADSNGLVHTADNEVFFFERKKDPIKGQYRFIAAEPTIFQIGDIVEVQLSFVGLPLHQKKRKLSLALRSLGLIDAKYAKELSLAKFKTGARASGPPRSMLKRSVGYTEENVSIAESRMASMEVDDKDNGDKAGGADASSSKADSNKKRPEKKRG</sequence>
<organism evidence="2 3">
    <name type="scientific">Panaeolus cyanescens</name>
    <dbReference type="NCBI Taxonomy" id="181874"/>
    <lineage>
        <taxon>Eukaryota</taxon>
        <taxon>Fungi</taxon>
        <taxon>Dikarya</taxon>
        <taxon>Basidiomycota</taxon>
        <taxon>Agaricomycotina</taxon>
        <taxon>Agaricomycetes</taxon>
        <taxon>Agaricomycetidae</taxon>
        <taxon>Agaricales</taxon>
        <taxon>Agaricineae</taxon>
        <taxon>Galeropsidaceae</taxon>
        <taxon>Panaeolus</taxon>
    </lineage>
</organism>
<evidence type="ECO:0000313" key="2">
    <source>
        <dbReference type="EMBL" id="PPR02337.1"/>
    </source>
</evidence>
<gene>
    <name evidence="2" type="ORF">CVT24_011680</name>
</gene>
<dbReference type="InParanoid" id="A0A409YH40"/>
<name>A0A409YH40_9AGAR</name>
<evidence type="ECO:0000313" key="3">
    <source>
        <dbReference type="Proteomes" id="UP000284842"/>
    </source>
</evidence>
<dbReference type="AlphaFoldDB" id="A0A409YH40"/>
<accession>A0A409YH40</accession>
<proteinExistence type="predicted"/>
<dbReference type="OrthoDB" id="3067373at2759"/>
<keyword evidence="3" id="KW-1185">Reference proteome</keyword>
<reference evidence="2 3" key="1">
    <citation type="journal article" date="2018" name="Evol. Lett.">
        <title>Horizontal gene cluster transfer increased hallucinogenic mushroom diversity.</title>
        <authorList>
            <person name="Reynolds H.T."/>
            <person name="Vijayakumar V."/>
            <person name="Gluck-Thaler E."/>
            <person name="Korotkin H.B."/>
            <person name="Matheny P.B."/>
            <person name="Slot J.C."/>
        </authorList>
    </citation>
    <scope>NUCLEOTIDE SEQUENCE [LARGE SCALE GENOMIC DNA]</scope>
    <source>
        <strain evidence="2 3">2629</strain>
    </source>
</reference>
<dbReference type="EMBL" id="NHTK01001174">
    <property type="protein sequence ID" value="PPR02337.1"/>
    <property type="molecule type" value="Genomic_DNA"/>
</dbReference>
<feature type="region of interest" description="Disordered" evidence="1">
    <location>
        <begin position="321"/>
        <end position="359"/>
    </location>
</feature>
<dbReference type="Proteomes" id="UP000284842">
    <property type="component" value="Unassembled WGS sequence"/>
</dbReference>
<protein>
    <submittedName>
        <fullName evidence="2">Uncharacterized protein</fullName>
    </submittedName>
</protein>
<comment type="caution">
    <text evidence="2">The sequence shown here is derived from an EMBL/GenBank/DDBJ whole genome shotgun (WGS) entry which is preliminary data.</text>
</comment>
<evidence type="ECO:0000256" key="1">
    <source>
        <dbReference type="SAM" id="MobiDB-lite"/>
    </source>
</evidence>